<evidence type="ECO:0000313" key="2">
    <source>
        <dbReference type="Proteomes" id="UP001237780"/>
    </source>
</evidence>
<dbReference type="EMBL" id="JAUSZT010000002">
    <property type="protein sequence ID" value="MDQ0995408.1"/>
    <property type="molecule type" value="Genomic_DNA"/>
</dbReference>
<keyword evidence="2" id="KW-1185">Reference proteome</keyword>
<dbReference type="RefSeq" id="WP_307276620.1">
    <property type="nucleotide sequence ID" value="NZ_JAUSZT010000002.1"/>
</dbReference>
<gene>
    <name evidence="1" type="ORF">QFZ34_000585</name>
</gene>
<proteinExistence type="predicted"/>
<sequence>MERSAVREIILAEYVSVIAPKSGALVAMPDDETMLYDTGLDSLGFSVLMARLQDSLEWDPFSHSATSFEPQTFGDFVSFYYNNQP</sequence>
<reference evidence="1 2" key="1">
    <citation type="submission" date="2023-07" db="EMBL/GenBank/DDBJ databases">
        <title>Comparative genomics of wheat-associated soil bacteria to identify genetic determinants of phenazine resistance.</title>
        <authorList>
            <person name="Mouncey N."/>
        </authorList>
    </citation>
    <scope>NUCLEOTIDE SEQUENCE [LARGE SCALE GENOMIC DNA]</scope>
    <source>
        <strain evidence="1 2">W4I11</strain>
    </source>
</reference>
<evidence type="ECO:0000313" key="1">
    <source>
        <dbReference type="EMBL" id="MDQ0995408.1"/>
    </source>
</evidence>
<comment type="caution">
    <text evidence="1">The sequence shown here is derived from an EMBL/GenBank/DDBJ whole genome shotgun (WGS) entry which is preliminary data.</text>
</comment>
<protein>
    <submittedName>
        <fullName evidence="1">Acyl carrier protein</fullName>
    </submittedName>
</protein>
<organism evidence="1 2">
    <name type="scientific">Phyllobacterium ifriqiyense</name>
    <dbReference type="NCBI Taxonomy" id="314238"/>
    <lineage>
        <taxon>Bacteria</taxon>
        <taxon>Pseudomonadati</taxon>
        <taxon>Pseudomonadota</taxon>
        <taxon>Alphaproteobacteria</taxon>
        <taxon>Hyphomicrobiales</taxon>
        <taxon>Phyllobacteriaceae</taxon>
        <taxon>Phyllobacterium</taxon>
    </lineage>
</organism>
<dbReference type="Proteomes" id="UP001237780">
    <property type="component" value="Unassembled WGS sequence"/>
</dbReference>
<name>A0ABU0S6V2_9HYPH</name>
<accession>A0ABU0S6V2</accession>